<dbReference type="PROSITE" id="PS51683">
    <property type="entry name" value="SAM_OMT_II"/>
    <property type="match status" value="1"/>
</dbReference>
<accession>A0A9P4QNQ3</accession>
<name>A0A9P4QNQ3_9PLEO</name>
<dbReference type="GO" id="GO:0008171">
    <property type="term" value="F:O-methyltransferase activity"/>
    <property type="evidence" value="ECO:0007669"/>
    <property type="project" value="InterPro"/>
</dbReference>
<dbReference type="Pfam" id="PF00891">
    <property type="entry name" value="Methyltransf_2"/>
    <property type="match status" value="1"/>
</dbReference>
<evidence type="ECO:0000313" key="6">
    <source>
        <dbReference type="Proteomes" id="UP000799444"/>
    </source>
</evidence>
<dbReference type="InterPro" id="IPR029063">
    <property type="entry name" value="SAM-dependent_MTases_sf"/>
</dbReference>
<dbReference type="EMBL" id="ML996261">
    <property type="protein sequence ID" value="KAF2728965.1"/>
    <property type="molecule type" value="Genomic_DNA"/>
</dbReference>
<organism evidence="5 6">
    <name type="scientific">Polyplosphaeria fusca</name>
    <dbReference type="NCBI Taxonomy" id="682080"/>
    <lineage>
        <taxon>Eukaryota</taxon>
        <taxon>Fungi</taxon>
        <taxon>Dikarya</taxon>
        <taxon>Ascomycota</taxon>
        <taxon>Pezizomycotina</taxon>
        <taxon>Dothideomycetes</taxon>
        <taxon>Pleosporomycetidae</taxon>
        <taxon>Pleosporales</taxon>
        <taxon>Tetraplosphaeriaceae</taxon>
        <taxon>Polyplosphaeria</taxon>
    </lineage>
</organism>
<sequence>MPHNFLADDVIQPVEGADVYLMRWVLHDFSDACAIKILRTIVPALKKGSRVMIMDLIFPEPGTLPVWRERDLRQKDLQILTLFNAKERTLEEWKILFCTADPRLVLKEVFQPKGSTLIEHA</sequence>
<comment type="caution">
    <text evidence="5">The sequence shown here is derived from an EMBL/GenBank/DDBJ whole genome shotgun (WGS) entry which is preliminary data.</text>
</comment>
<dbReference type="PANTHER" id="PTHR43712:SF12">
    <property type="entry name" value="STERIGMATOCYSTIN 8-O-METHYLTRANSFERASE"/>
    <property type="match status" value="1"/>
</dbReference>
<dbReference type="GO" id="GO:0032259">
    <property type="term" value="P:methylation"/>
    <property type="evidence" value="ECO:0007669"/>
    <property type="project" value="UniProtKB-KW"/>
</dbReference>
<proteinExistence type="predicted"/>
<dbReference type="AlphaFoldDB" id="A0A9P4QNQ3"/>
<keyword evidence="1 5" id="KW-0489">Methyltransferase</keyword>
<gene>
    <name evidence="5" type="ORF">EJ04DRAFT_569088</name>
</gene>
<evidence type="ECO:0000256" key="1">
    <source>
        <dbReference type="ARBA" id="ARBA00022603"/>
    </source>
</evidence>
<evidence type="ECO:0000256" key="2">
    <source>
        <dbReference type="ARBA" id="ARBA00022679"/>
    </source>
</evidence>
<dbReference type="Gene3D" id="3.40.50.150">
    <property type="entry name" value="Vaccinia Virus protein VP39"/>
    <property type="match status" value="1"/>
</dbReference>
<protein>
    <submittedName>
        <fullName evidence="5">S-adenosyl-L-methionine-dependent methyltransferase</fullName>
    </submittedName>
</protein>
<keyword evidence="3" id="KW-0949">S-adenosyl-L-methionine</keyword>
<keyword evidence="2" id="KW-0808">Transferase</keyword>
<dbReference type="InterPro" id="IPR016461">
    <property type="entry name" value="COMT-like"/>
</dbReference>
<reference evidence="5" key="1">
    <citation type="journal article" date="2020" name="Stud. Mycol.">
        <title>101 Dothideomycetes genomes: a test case for predicting lifestyles and emergence of pathogens.</title>
        <authorList>
            <person name="Haridas S."/>
            <person name="Albert R."/>
            <person name="Binder M."/>
            <person name="Bloem J."/>
            <person name="Labutti K."/>
            <person name="Salamov A."/>
            <person name="Andreopoulos B."/>
            <person name="Baker S."/>
            <person name="Barry K."/>
            <person name="Bills G."/>
            <person name="Bluhm B."/>
            <person name="Cannon C."/>
            <person name="Castanera R."/>
            <person name="Culley D."/>
            <person name="Daum C."/>
            <person name="Ezra D."/>
            <person name="Gonzalez J."/>
            <person name="Henrissat B."/>
            <person name="Kuo A."/>
            <person name="Liang C."/>
            <person name="Lipzen A."/>
            <person name="Lutzoni F."/>
            <person name="Magnuson J."/>
            <person name="Mondo S."/>
            <person name="Nolan M."/>
            <person name="Ohm R."/>
            <person name="Pangilinan J."/>
            <person name="Park H.-J."/>
            <person name="Ramirez L."/>
            <person name="Alfaro M."/>
            <person name="Sun H."/>
            <person name="Tritt A."/>
            <person name="Yoshinaga Y."/>
            <person name="Zwiers L.-H."/>
            <person name="Turgeon B."/>
            <person name="Goodwin S."/>
            <person name="Spatafora J."/>
            <person name="Crous P."/>
            <person name="Grigoriev I."/>
        </authorList>
    </citation>
    <scope>NUCLEOTIDE SEQUENCE</scope>
    <source>
        <strain evidence="5">CBS 125425</strain>
    </source>
</reference>
<dbReference type="Proteomes" id="UP000799444">
    <property type="component" value="Unassembled WGS sequence"/>
</dbReference>
<evidence type="ECO:0000313" key="5">
    <source>
        <dbReference type="EMBL" id="KAF2728965.1"/>
    </source>
</evidence>
<feature type="domain" description="O-methyltransferase C-terminal" evidence="4">
    <location>
        <begin position="5"/>
        <end position="99"/>
    </location>
</feature>
<dbReference type="OrthoDB" id="1606438at2759"/>
<dbReference type="PANTHER" id="PTHR43712">
    <property type="entry name" value="PUTATIVE (AFU_ORTHOLOGUE AFUA_4G14580)-RELATED"/>
    <property type="match status" value="1"/>
</dbReference>
<evidence type="ECO:0000256" key="3">
    <source>
        <dbReference type="ARBA" id="ARBA00022691"/>
    </source>
</evidence>
<evidence type="ECO:0000259" key="4">
    <source>
        <dbReference type="Pfam" id="PF00891"/>
    </source>
</evidence>
<dbReference type="SUPFAM" id="SSF53335">
    <property type="entry name" value="S-adenosyl-L-methionine-dependent methyltransferases"/>
    <property type="match status" value="1"/>
</dbReference>
<dbReference type="InterPro" id="IPR001077">
    <property type="entry name" value="COMT_C"/>
</dbReference>
<keyword evidence="6" id="KW-1185">Reference proteome</keyword>